<accession>A0ACC0SC67</accession>
<protein>
    <submittedName>
        <fullName evidence="1">Uncharacterized protein</fullName>
    </submittedName>
</protein>
<sequence length="712" mass="77884">MTKVKGKTEIFDPLYLPLPSSSPCTHCQGKFISCKPSSFFHFPKNNLFSGISLDKMASWLLWLIVVFTIITVGKGWQNGHQVCHPNDLKGLTSFKAGIHVDTSSRLAKWVGHGCCSWEGITCDETTGRVTEIRLPGFISTNDFVFQSQMRGLLSPSITLVSCLQVIDLGGLIGLAGRIPPSIGLRLPNLRKLYLYGNKLIGPVPDSIGKLSKLEELHLYENRLSGSLPSTMGNLKNLNQLLLYSNELAGTIPDSFTNLTNIVQMDLHSNILTGHIPERIGEMQVLEKLDLSGNLLTGKIPLSLANLNSISELYLDTNHLEGEIPFPSSFGQLSSLGFLRLDDNHLTGRIPASFGNMVSLQRVSLANNKFEGVIPSSLGNLSALKELYLSGNLLSGQIPESVGQLSQLIMFNVSHNQIQGPLPHELSSLENLQTLDLSFNHLNLISFPQWLAELPSLSRIYCARCGIQGEIPDFLQATPSPIQELDLSSNHLTGSLPAWLGRLTQLYKLNFSRNSLVSRIPVSVRNLQYLGVLDLHSNKLTGPINNVFQIGNAFSDGSLTYIDLSDNYFSTGIIQAGVGSQTGIQYLNLSHNFLGGRITTTIGRLKSLQTLDLSCNKLGFNLPEALANVSSLEKLKLQKNHFTGRIPVGFLKLKRLKELDLSDNLLAGEIPAGKPLTDFPQSSYSGNKGLCGKPLSPCKVRGLLLVEEPLKPC</sequence>
<dbReference type="Proteomes" id="UP000006729">
    <property type="component" value="Chromosome 10"/>
</dbReference>
<name>A0ACC0SC67_POPTR</name>
<gene>
    <name evidence="1" type="ORF">POPTR_010G040200v4</name>
</gene>
<keyword evidence="2" id="KW-1185">Reference proteome</keyword>
<dbReference type="EMBL" id="CM009299">
    <property type="protein sequence ID" value="KAI9386545.1"/>
    <property type="molecule type" value="Genomic_DNA"/>
</dbReference>
<evidence type="ECO:0000313" key="2">
    <source>
        <dbReference type="Proteomes" id="UP000006729"/>
    </source>
</evidence>
<proteinExistence type="predicted"/>
<comment type="caution">
    <text evidence="1">The sequence shown here is derived from an EMBL/GenBank/DDBJ whole genome shotgun (WGS) entry which is preliminary data.</text>
</comment>
<organism evidence="1 2">
    <name type="scientific">Populus trichocarpa</name>
    <name type="common">Western balsam poplar</name>
    <name type="synonym">Populus balsamifera subsp. trichocarpa</name>
    <dbReference type="NCBI Taxonomy" id="3694"/>
    <lineage>
        <taxon>Eukaryota</taxon>
        <taxon>Viridiplantae</taxon>
        <taxon>Streptophyta</taxon>
        <taxon>Embryophyta</taxon>
        <taxon>Tracheophyta</taxon>
        <taxon>Spermatophyta</taxon>
        <taxon>Magnoliopsida</taxon>
        <taxon>eudicotyledons</taxon>
        <taxon>Gunneridae</taxon>
        <taxon>Pentapetalae</taxon>
        <taxon>rosids</taxon>
        <taxon>fabids</taxon>
        <taxon>Malpighiales</taxon>
        <taxon>Salicaceae</taxon>
        <taxon>Saliceae</taxon>
        <taxon>Populus</taxon>
    </lineage>
</organism>
<evidence type="ECO:0000313" key="1">
    <source>
        <dbReference type="EMBL" id="KAI9386545.1"/>
    </source>
</evidence>
<reference evidence="1 2" key="1">
    <citation type="journal article" date="2006" name="Science">
        <title>The genome of black cottonwood, Populus trichocarpa (Torr. &amp; Gray).</title>
        <authorList>
            <person name="Tuskan G.A."/>
            <person name="Difazio S."/>
            <person name="Jansson S."/>
            <person name="Bohlmann J."/>
            <person name="Grigoriev I."/>
            <person name="Hellsten U."/>
            <person name="Putnam N."/>
            <person name="Ralph S."/>
            <person name="Rombauts S."/>
            <person name="Salamov A."/>
            <person name="Schein J."/>
            <person name="Sterck L."/>
            <person name="Aerts A."/>
            <person name="Bhalerao R.R."/>
            <person name="Bhalerao R.P."/>
            <person name="Blaudez D."/>
            <person name="Boerjan W."/>
            <person name="Brun A."/>
            <person name="Brunner A."/>
            <person name="Busov V."/>
            <person name="Campbell M."/>
            <person name="Carlson J."/>
            <person name="Chalot M."/>
            <person name="Chapman J."/>
            <person name="Chen G.L."/>
            <person name="Cooper D."/>
            <person name="Coutinho P.M."/>
            <person name="Couturier J."/>
            <person name="Covert S."/>
            <person name="Cronk Q."/>
            <person name="Cunningham R."/>
            <person name="Davis J."/>
            <person name="Degroeve S."/>
            <person name="Dejardin A."/>
            <person name="Depamphilis C."/>
            <person name="Detter J."/>
            <person name="Dirks B."/>
            <person name="Dubchak I."/>
            <person name="Duplessis S."/>
            <person name="Ehlting J."/>
            <person name="Ellis B."/>
            <person name="Gendler K."/>
            <person name="Goodstein D."/>
            <person name="Gribskov M."/>
            <person name="Grimwood J."/>
            <person name="Groover A."/>
            <person name="Gunter L."/>
            <person name="Hamberger B."/>
            <person name="Heinze B."/>
            <person name="Helariutta Y."/>
            <person name="Henrissat B."/>
            <person name="Holligan D."/>
            <person name="Holt R."/>
            <person name="Huang W."/>
            <person name="Islam-Faridi N."/>
            <person name="Jones S."/>
            <person name="Jones-Rhoades M."/>
            <person name="Jorgensen R."/>
            <person name="Joshi C."/>
            <person name="Kangasjarvi J."/>
            <person name="Karlsson J."/>
            <person name="Kelleher C."/>
            <person name="Kirkpatrick R."/>
            <person name="Kirst M."/>
            <person name="Kohler A."/>
            <person name="Kalluri U."/>
            <person name="Larimer F."/>
            <person name="Leebens-Mack J."/>
            <person name="Leple J.C."/>
            <person name="Locascio P."/>
            <person name="Lou Y."/>
            <person name="Lucas S."/>
            <person name="Martin F."/>
            <person name="Montanini B."/>
            <person name="Napoli C."/>
            <person name="Nelson D.R."/>
            <person name="Nelson C."/>
            <person name="Nieminen K."/>
            <person name="Nilsson O."/>
            <person name="Pereda V."/>
            <person name="Peter G."/>
            <person name="Philippe R."/>
            <person name="Pilate G."/>
            <person name="Poliakov A."/>
            <person name="Razumovskaya J."/>
            <person name="Richardson P."/>
            <person name="Rinaldi C."/>
            <person name="Ritland K."/>
            <person name="Rouze P."/>
            <person name="Ryaboy D."/>
            <person name="Schmutz J."/>
            <person name="Schrader J."/>
            <person name="Segerman B."/>
            <person name="Shin H."/>
            <person name="Siddiqui A."/>
            <person name="Sterky F."/>
            <person name="Terry A."/>
            <person name="Tsai C.J."/>
            <person name="Uberbacher E."/>
            <person name="Unneberg P."/>
            <person name="Vahala J."/>
            <person name="Wall K."/>
            <person name="Wessler S."/>
            <person name="Yang G."/>
            <person name="Yin T."/>
            <person name="Douglas C."/>
            <person name="Marra M."/>
            <person name="Sandberg G."/>
            <person name="Van de Peer Y."/>
            <person name="Rokhsar D."/>
        </authorList>
    </citation>
    <scope>NUCLEOTIDE SEQUENCE [LARGE SCALE GENOMIC DNA]</scope>
    <source>
        <strain evidence="2">cv. Nisqually</strain>
    </source>
</reference>